<feature type="compositionally biased region" description="Basic residues" evidence="1">
    <location>
        <begin position="172"/>
        <end position="181"/>
    </location>
</feature>
<feature type="region of interest" description="Disordered" evidence="1">
    <location>
        <begin position="1"/>
        <end position="144"/>
    </location>
</feature>
<feature type="region of interest" description="Disordered" evidence="1">
    <location>
        <begin position="160"/>
        <end position="319"/>
    </location>
</feature>
<organism evidence="2">
    <name type="scientific">uncultured Acidobacteria bacterium Rifle_16ft_4_minimus_38982</name>
    <dbReference type="NCBI Taxonomy" id="1665089"/>
    <lineage>
        <taxon>Bacteria</taxon>
        <taxon>Pseudomonadati</taxon>
        <taxon>Acidobacteriota</taxon>
        <taxon>environmental samples</taxon>
    </lineage>
</organism>
<reference evidence="2" key="1">
    <citation type="journal article" date="2015" name="ISME J.">
        <title>Aquifer environment selects for microbial species cohorts in sediment and groundwater.</title>
        <authorList>
            <person name="Hug L.A."/>
            <person name="Thomas B.C."/>
            <person name="Brown C.T."/>
            <person name="Frischkorn K.R."/>
            <person name="Williams K.H."/>
            <person name="Tringe S.G."/>
            <person name="Banfield J.F."/>
        </authorList>
    </citation>
    <scope>NUCLEOTIDE SEQUENCE</scope>
</reference>
<dbReference type="EMBL" id="KT007024">
    <property type="protein sequence ID" value="AKQ03904.1"/>
    <property type="molecule type" value="Genomic_DNA"/>
</dbReference>
<sequence length="319" mass="34572">MRTPQRREARAPRRWPARPGPSLRATRCPRGGLSAVPPPRRPGPAHAGRRTGRPRSWASGPRPRSGRHREPRRGRRGSPLRGRPVRAPRARGRRDRGAGPPDAPPQGEALRLQARAIPAPRQADPCEHEASRVLPQPLREQEEVPEAAFGADLAVRGAGRLLGAGHRDVHPPHRHPLRRPQQRPPQLPGGGGAVGRLRRGGMRCRAAFELRPTQPQPLALLPGPSEPGPRRVSLPRGGSGEAGLNDAGEGEEHDREPPEHHRPPPTYRARTVVLTSPSRVSGPDVTSCREGSRSSRSRNPSQASGPRATTSTSSETVRP</sequence>
<proteinExistence type="predicted"/>
<feature type="compositionally biased region" description="Basic and acidic residues" evidence="1">
    <location>
        <begin position="1"/>
        <end position="11"/>
    </location>
</feature>
<feature type="compositionally biased region" description="Basic and acidic residues" evidence="1">
    <location>
        <begin position="250"/>
        <end position="262"/>
    </location>
</feature>
<accession>A0A0H4TSY6</accession>
<evidence type="ECO:0000313" key="2">
    <source>
        <dbReference type="EMBL" id="AKQ03904.1"/>
    </source>
</evidence>
<protein>
    <submittedName>
        <fullName evidence="2">Uncharacterized protein</fullName>
    </submittedName>
</protein>
<name>A0A0H4TSY6_9BACT</name>
<feature type="compositionally biased region" description="Basic residues" evidence="1">
    <location>
        <begin position="64"/>
        <end position="94"/>
    </location>
</feature>
<feature type="compositionally biased region" description="Polar residues" evidence="1">
    <location>
        <begin position="307"/>
        <end position="319"/>
    </location>
</feature>
<dbReference type="AlphaFoldDB" id="A0A0H4TSY6"/>
<evidence type="ECO:0000256" key="1">
    <source>
        <dbReference type="SAM" id="MobiDB-lite"/>
    </source>
</evidence>